<dbReference type="GO" id="GO:0003995">
    <property type="term" value="F:acyl-CoA dehydrogenase activity"/>
    <property type="evidence" value="ECO:0007669"/>
    <property type="project" value="TreeGrafter"/>
</dbReference>
<name>A0A502IDB2_9PSED</name>
<keyword evidence="5" id="KW-0560">Oxidoreductase</keyword>
<dbReference type="InterPro" id="IPR009075">
    <property type="entry name" value="AcylCo_DH/oxidase_C"/>
</dbReference>
<dbReference type="PANTHER" id="PTHR43884">
    <property type="entry name" value="ACYL-COA DEHYDROGENASE"/>
    <property type="match status" value="1"/>
</dbReference>
<comment type="caution">
    <text evidence="9">The sequence shown here is derived from an EMBL/GenBank/DDBJ whole genome shotgun (WGS) entry which is preliminary data.</text>
</comment>
<dbReference type="Gene3D" id="1.10.540.10">
    <property type="entry name" value="Acyl-CoA dehydrogenase/oxidase, N-terminal domain"/>
    <property type="match status" value="1"/>
</dbReference>
<dbReference type="Pfam" id="PF02770">
    <property type="entry name" value="Acyl-CoA_dh_M"/>
    <property type="match status" value="1"/>
</dbReference>
<gene>
    <name evidence="9" type="ORF">EAH74_15115</name>
</gene>
<dbReference type="InterPro" id="IPR013786">
    <property type="entry name" value="AcylCoA_DH/ox_N"/>
</dbReference>
<evidence type="ECO:0000313" key="9">
    <source>
        <dbReference type="EMBL" id="TPG83200.1"/>
    </source>
</evidence>
<evidence type="ECO:0000256" key="4">
    <source>
        <dbReference type="ARBA" id="ARBA00022827"/>
    </source>
</evidence>
<evidence type="ECO:0000256" key="3">
    <source>
        <dbReference type="ARBA" id="ARBA00022630"/>
    </source>
</evidence>
<dbReference type="InterPro" id="IPR036250">
    <property type="entry name" value="AcylCo_DH-like_C"/>
</dbReference>
<sequence length="595" mass="64367">MTGQTSCAESVSPAAVGLLSPEPADQQLARLLNASQRARGAFAGDVLAELDRQETFPSAACQVLNDFGLPVYYVPLQHGGKLNDMTELMQLWRAISRHDLTVAIGHGKTFLGSVCYWLAGSPDQQSRAAKDVINGSVYAWGLTERSHGSDLLAGELTATQQDNGWVLEGEKWLINNASRGQVMCLLARTSPAGGSRGYSLFALDKRLQPGTAFSLLPKVKTHGIRGADISGIALHNAFVPQHAMIGAPGAGLEIVLKALQLTRTACVGLSLGAADQAFEIAVEFMRARALYDNHLIDLPLARATLGEALAMHLCAELVGLAATRSVHALPDEMSMISVIAKAFVPGTVESVIKRLGEMLGARAFLDHVHRDGMYQKLERDHRIVPIFDGSMVVNRSSLITQFPLLTSAWKRARNSAAGLEIVLTPGLDLPAFNPAQLQLIALQGCSVLQGLPKASARIIALAAAKKLPQTVASQCRRLLAHVEALYRELDQYVPTTEGVPDAAFELARQYERCFAGAVCLQFWLFNHTRDDGPALRRKPQWLQACLAWVLGTLGDRTEGEHNAFEALASLLLDHTTEWPVNGISLLRDTPEEAHP</sequence>
<dbReference type="Gene3D" id="1.20.140.10">
    <property type="entry name" value="Butyryl-CoA Dehydrogenase, subunit A, domain 3"/>
    <property type="match status" value="1"/>
</dbReference>
<keyword evidence="4 5" id="KW-0274">FAD</keyword>
<dbReference type="CDD" id="cd00567">
    <property type="entry name" value="ACAD"/>
    <property type="match status" value="1"/>
</dbReference>
<evidence type="ECO:0000259" key="6">
    <source>
        <dbReference type="Pfam" id="PF00441"/>
    </source>
</evidence>
<dbReference type="InterPro" id="IPR006091">
    <property type="entry name" value="Acyl-CoA_Oxase/DH_mid-dom"/>
</dbReference>
<evidence type="ECO:0000259" key="8">
    <source>
        <dbReference type="Pfam" id="PF02771"/>
    </source>
</evidence>
<feature type="domain" description="Acyl-CoA dehydrogenase/oxidase N-terminal" evidence="8">
    <location>
        <begin position="46"/>
        <end position="135"/>
    </location>
</feature>
<evidence type="ECO:0000256" key="1">
    <source>
        <dbReference type="ARBA" id="ARBA00001974"/>
    </source>
</evidence>
<feature type="domain" description="Acyl-CoA oxidase/dehydrogenase middle" evidence="7">
    <location>
        <begin position="140"/>
        <end position="236"/>
    </location>
</feature>
<comment type="cofactor">
    <cofactor evidence="1 5">
        <name>FAD</name>
        <dbReference type="ChEBI" id="CHEBI:57692"/>
    </cofactor>
</comment>
<keyword evidence="3 5" id="KW-0285">Flavoprotein</keyword>
<dbReference type="Proteomes" id="UP000320914">
    <property type="component" value="Unassembled WGS sequence"/>
</dbReference>
<evidence type="ECO:0000259" key="7">
    <source>
        <dbReference type="Pfam" id="PF02770"/>
    </source>
</evidence>
<dbReference type="Gene3D" id="2.40.110.10">
    <property type="entry name" value="Butyryl-CoA Dehydrogenase, subunit A, domain 2"/>
    <property type="match status" value="1"/>
</dbReference>
<dbReference type="RefSeq" id="WP_140679571.1">
    <property type="nucleotide sequence ID" value="NZ_RCZA01000006.1"/>
</dbReference>
<proteinExistence type="inferred from homology"/>
<dbReference type="Pfam" id="PF00441">
    <property type="entry name" value="Acyl-CoA_dh_1"/>
    <property type="match status" value="1"/>
</dbReference>
<dbReference type="InterPro" id="IPR009100">
    <property type="entry name" value="AcylCoA_DH/oxidase_NM_dom_sf"/>
</dbReference>
<dbReference type="EMBL" id="RCZA01000006">
    <property type="protein sequence ID" value="TPG83200.1"/>
    <property type="molecule type" value="Genomic_DNA"/>
</dbReference>
<dbReference type="PANTHER" id="PTHR43884:SF19">
    <property type="entry name" value="ACYL-COA DEHYDROGENASE FADE4-RELATED"/>
    <property type="match status" value="1"/>
</dbReference>
<dbReference type="InterPro" id="IPR046373">
    <property type="entry name" value="Acyl-CoA_Oxase/DH_mid-dom_sf"/>
</dbReference>
<protein>
    <submittedName>
        <fullName evidence="9">Acyl-CoA dehydrogenase</fullName>
    </submittedName>
</protein>
<dbReference type="SUPFAM" id="SSF56645">
    <property type="entry name" value="Acyl-CoA dehydrogenase NM domain-like"/>
    <property type="match status" value="1"/>
</dbReference>
<dbReference type="AlphaFoldDB" id="A0A502IDB2"/>
<dbReference type="InterPro" id="IPR037069">
    <property type="entry name" value="AcylCoA_DH/ox_N_sf"/>
</dbReference>
<feature type="domain" description="Acyl-CoA dehydrogenase/oxidase C-terminal" evidence="6">
    <location>
        <begin position="249"/>
        <end position="396"/>
    </location>
</feature>
<evidence type="ECO:0000256" key="5">
    <source>
        <dbReference type="RuleBase" id="RU362125"/>
    </source>
</evidence>
<organism evidence="9 10">
    <name type="scientific">Pseudomonas mandelii</name>
    <dbReference type="NCBI Taxonomy" id="75612"/>
    <lineage>
        <taxon>Bacteria</taxon>
        <taxon>Pseudomonadati</taxon>
        <taxon>Pseudomonadota</taxon>
        <taxon>Gammaproteobacteria</taxon>
        <taxon>Pseudomonadales</taxon>
        <taxon>Pseudomonadaceae</taxon>
        <taxon>Pseudomonas</taxon>
    </lineage>
</organism>
<evidence type="ECO:0000313" key="10">
    <source>
        <dbReference type="Proteomes" id="UP000320914"/>
    </source>
</evidence>
<dbReference type="SUPFAM" id="SSF47203">
    <property type="entry name" value="Acyl-CoA dehydrogenase C-terminal domain-like"/>
    <property type="match status" value="1"/>
</dbReference>
<dbReference type="Pfam" id="PF02771">
    <property type="entry name" value="Acyl-CoA_dh_N"/>
    <property type="match status" value="1"/>
</dbReference>
<dbReference type="GO" id="GO:0050660">
    <property type="term" value="F:flavin adenine dinucleotide binding"/>
    <property type="evidence" value="ECO:0007669"/>
    <property type="project" value="InterPro"/>
</dbReference>
<reference evidence="9 10" key="1">
    <citation type="journal article" date="2019" name="Environ. Microbiol.">
        <title>Species interactions and distinct microbial communities in high Arctic permafrost affected cryosols are associated with the CH4 and CO2 gas fluxes.</title>
        <authorList>
            <person name="Altshuler I."/>
            <person name="Hamel J."/>
            <person name="Turney S."/>
            <person name="Magnuson E."/>
            <person name="Levesque R."/>
            <person name="Greer C."/>
            <person name="Whyte L.G."/>
        </authorList>
    </citation>
    <scope>NUCLEOTIDE SEQUENCE [LARGE SCALE GENOMIC DNA]</scope>
    <source>
        <strain evidence="9 10">OWC5</strain>
    </source>
</reference>
<comment type="similarity">
    <text evidence="2 5">Belongs to the acyl-CoA dehydrogenase family.</text>
</comment>
<accession>A0A502IDB2</accession>
<dbReference type="GO" id="GO:0005886">
    <property type="term" value="C:plasma membrane"/>
    <property type="evidence" value="ECO:0007669"/>
    <property type="project" value="TreeGrafter"/>
</dbReference>
<evidence type="ECO:0000256" key="2">
    <source>
        <dbReference type="ARBA" id="ARBA00009347"/>
    </source>
</evidence>